<gene>
    <name evidence="3" type="primary">GIP</name>
    <name evidence="3" type="ORF">SNAT2548_LOCUS27485</name>
</gene>
<dbReference type="Proteomes" id="UP000604046">
    <property type="component" value="Unassembled WGS sequence"/>
</dbReference>
<keyword evidence="4" id="KW-1185">Reference proteome</keyword>
<organism evidence="3 4">
    <name type="scientific">Symbiodinium natans</name>
    <dbReference type="NCBI Taxonomy" id="878477"/>
    <lineage>
        <taxon>Eukaryota</taxon>
        <taxon>Sar</taxon>
        <taxon>Alveolata</taxon>
        <taxon>Dinophyceae</taxon>
        <taxon>Suessiales</taxon>
        <taxon>Symbiodiniaceae</taxon>
        <taxon>Symbiodinium</taxon>
    </lineage>
</organism>
<reference evidence="3" key="1">
    <citation type="submission" date="2021-02" db="EMBL/GenBank/DDBJ databases">
        <authorList>
            <person name="Dougan E. K."/>
            <person name="Rhodes N."/>
            <person name="Thang M."/>
            <person name="Chan C."/>
        </authorList>
    </citation>
    <scope>NUCLEOTIDE SEQUENCE</scope>
</reference>
<dbReference type="InterPro" id="IPR025714">
    <property type="entry name" value="Methyltranfer_dom"/>
</dbReference>
<proteinExistence type="predicted"/>
<name>A0A812SSF3_9DINO</name>
<dbReference type="OrthoDB" id="432832at2759"/>
<evidence type="ECO:0000256" key="1">
    <source>
        <dbReference type="SAM" id="MobiDB-lite"/>
    </source>
</evidence>
<evidence type="ECO:0000259" key="2">
    <source>
        <dbReference type="Pfam" id="PF13383"/>
    </source>
</evidence>
<sequence>MASGRCLMCGVLACASSLIQLVVFSSIYGVAKVNVQFWRAAPTVKVAAEPAKPATPSAAKSTAQPALRPVKPPPPARPAQKRKKPTSREVFGTVCPSAQFYGGYRNGQGGKLPDGEGGFMVCDTGGLREAAQSAAGCLVYSVGSDGEFSFERAVHKEISEKCEIHTFDAYPIEKYLDKSYNPGYPHDPVPSFVTYHAIALDENNNIDSLMQSLGHYGQTISLLKVSCNGCEVASHLGWLAGGTKIDQVVVRQARPDDDSVASFLNSSGYGCFQGGDGFHLLGCIKLPLRSSALVPQETARKKTVLRIPPPSKSSVCMVVPVYPPHFAALAARMEMVKRTNIGPPVKSVIVFGDDSEYADFCAKNADICADDEFHPMTLEELIGFEAHTKLKRMLELQHPPVRFRYKGDRRGCWSKTGGRVYQTVKKFYGVAYGPAECQTYWVCDAESLPFRKHNLAEHLALNAKTPRIVVSSWHDEPDCAKVAADDGTDQSCAIMMTNKTNGMRFKNDTAPSVWTPARWKQIFQNVDQWWYYDRTVTADWLKFMEESADMPAWSVFGFYELSDMSMYGMMMHWSAFHAHVGRTKIVNIREEIRKVDAAAFAKCCSCSAHPTPNGAPPPCSTAPELFRGCLLQIPFRRRLEIAVERLGFFGFSNYNRFTLIPDSAYNQVTDAGHGLHWCYINCFKTNAMSKILALENVDVEGINKVKDAFIHTNV</sequence>
<dbReference type="InterPro" id="IPR026913">
    <property type="entry name" value="METTL24"/>
</dbReference>
<feature type="compositionally biased region" description="Low complexity" evidence="1">
    <location>
        <begin position="49"/>
        <end position="69"/>
    </location>
</feature>
<evidence type="ECO:0000313" key="3">
    <source>
        <dbReference type="EMBL" id="CAE7490142.1"/>
    </source>
</evidence>
<comment type="caution">
    <text evidence="3">The sequence shown here is derived from an EMBL/GenBank/DDBJ whole genome shotgun (WGS) entry which is preliminary data.</text>
</comment>
<protein>
    <submittedName>
        <fullName evidence="3">GIP protein</fullName>
    </submittedName>
</protein>
<feature type="region of interest" description="Disordered" evidence="1">
    <location>
        <begin position="49"/>
        <end position="88"/>
    </location>
</feature>
<dbReference type="EMBL" id="CAJNDS010002472">
    <property type="protein sequence ID" value="CAE7490142.1"/>
    <property type="molecule type" value="Genomic_DNA"/>
</dbReference>
<dbReference type="PANTHER" id="PTHR32026">
    <property type="entry name" value="METHYLTRANSFERASE-LIKE PROTEIN 24"/>
    <property type="match status" value="1"/>
</dbReference>
<evidence type="ECO:0000313" key="4">
    <source>
        <dbReference type="Proteomes" id="UP000604046"/>
    </source>
</evidence>
<dbReference type="Pfam" id="PF13383">
    <property type="entry name" value="Methyltransf_22"/>
    <property type="match status" value="1"/>
</dbReference>
<accession>A0A812SSF3</accession>
<feature type="domain" description="Methyltransferase" evidence="2">
    <location>
        <begin position="114"/>
        <end position="253"/>
    </location>
</feature>
<dbReference type="AlphaFoldDB" id="A0A812SSF3"/>